<proteinExistence type="predicted"/>
<feature type="region of interest" description="Disordered" evidence="1">
    <location>
        <begin position="1"/>
        <end position="62"/>
    </location>
</feature>
<evidence type="ECO:0000313" key="2">
    <source>
        <dbReference type="EMBL" id="KAK9809054.1"/>
    </source>
</evidence>
<dbReference type="Proteomes" id="UP001489004">
    <property type="component" value="Unassembled WGS sequence"/>
</dbReference>
<dbReference type="InterPro" id="IPR044680">
    <property type="entry name" value="EX1/2"/>
</dbReference>
<dbReference type="GO" id="GO:0042651">
    <property type="term" value="C:thylakoid membrane"/>
    <property type="evidence" value="ECO:0007669"/>
    <property type="project" value="TreeGrafter"/>
</dbReference>
<evidence type="ECO:0000256" key="1">
    <source>
        <dbReference type="SAM" id="MobiDB-lite"/>
    </source>
</evidence>
<dbReference type="EMBL" id="JALJOR010000011">
    <property type="protein sequence ID" value="KAK9809054.1"/>
    <property type="molecule type" value="Genomic_DNA"/>
</dbReference>
<evidence type="ECO:0000313" key="3">
    <source>
        <dbReference type="Proteomes" id="UP001489004"/>
    </source>
</evidence>
<dbReference type="AlphaFoldDB" id="A0AAW1PM81"/>
<organism evidence="2 3">
    <name type="scientific">[Myrmecia] bisecta</name>
    <dbReference type="NCBI Taxonomy" id="41462"/>
    <lineage>
        <taxon>Eukaryota</taxon>
        <taxon>Viridiplantae</taxon>
        <taxon>Chlorophyta</taxon>
        <taxon>core chlorophytes</taxon>
        <taxon>Trebouxiophyceae</taxon>
        <taxon>Trebouxiales</taxon>
        <taxon>Trebouxiaceae</taxon>
        <taxon>Myrmecia</taxon>
    </lineage>
</organism>
<dbReference type="PANTHER" id="PTHR33917:SF3">
    <property type="entry name" value="PROTEIN EXECUTER 1, CHLOROPLASTIC"/>
    <property type="match status" value="1"/>
</dbReference>
<reference evidence="2 3" key="1">
    <citation type="journal article" date="2024" name="Nat. Commun.">
        <title>Phylogenomics reveals the evolutionary origins of lichenization in chlorophyte algae.</title>
        <authorList>
            <person name="Puginier C."/>
            <person name="Libourel C."/>
            <person name="Otte J."/>
            <person name="Skaloud P."/>
            <person name="Haon M."/>
            <person name="Grisel S."/>
            <person name="Petersen M."/>
            <person name="Berrin J.G."/>
            <person name="Delaux P.M."/>
            <person name="Dal Grande F."/>
            <person name="Keller J."/>
        </authorList>
    </citation>
    <scope>NUCLEOTIDE SEQUENCE [LARGE SCALE GENOMIC DNA]</scope>
    <source>
        <strain evidence="2 3">SAG 2043</strain>
    </source>
</reference>
<feature type="compositionally biased region" description="Polar residues" evidence="1">
    <location>
        <begin position="1"/>
        <end position="32"/>
    </location>
</feature>
<protein>
    <submittedName>
        <fullName evidence="2">Uncharacterized protein</fullName>
    </submittedName>
</protein>
<dbReference type="PANTHER" id="PTHR33917">
    <property type="entry name" value="PROTEIN EXECUTER 1, CHLOROPLASTIC"/>
    <property type="match status" value="1"/>
</dbReference>
<sequence>MVNSKQQPPGTREQPTQEVQAESQPEASTSARSESDQAEAQTAEAERDRQASAAKAQEDAAWEEAQRRMMDLDMLALRCAQLDDAIAQAASLEYYDDAATMQRERAKILEQDSVAQIMEELETALQNEDYATAARLRDEGGAGLVGWWCAHQEGDPFGHLLRIAPQFGRFNGLAYTPTDLAAVMGLAEDAVTPRPDAELLTMEEAGSDVMEVFVACGDDGSFTKTPCVLRAHPRQPGQDGSSEEAGPSITLDGMFASTSSSPDSPNDHRISLTMSRAAPVFDLPTMNAGFAAPSGFDGSFMGQLASPGELFAIGGSPPEYEMESSLELQRVPAAVTMLGRNEFILTVKEEESEEADSSEAMPEGAMPVDMLSMLRSGGMAAGVATTTITIIDEENSSVSTQTLELPTEDMSEEEKAKLNEELAAKLADMAGSQLAESISGVENTPQMQAQLAEILQHAITSAQQLDHLDLGTVAAAQMAAGGLHGSLRYTRIPTNFTKTDPFDGLYLGAFGPHGPELLQIGRQKMEGEEWVVATKVTGDLNVPAGEMTFKAKVGRQHRLDGRDTYYPPELGVVARYKGKGRVAAPGFRDPKWVEGELLQFTANNPLTRGAELGFVWVLAGEKRFVILLNRIDLDNPGV</sequence>
<dbReference type="GO" id="GO:0010343">
    <property type="term" value="P:singlet oxygen-mediated programmed cell death"/>
    <property type="evidence" value="ECO:0007669"/>
    <property type="project" value="InterPro"/>
</dbReference>
<dbReference type="Pfam" id="PF12014">
    <property type="entry name" value="Cyclin_D1_bind"/>
    <property type="match status" value="1"/>
</dbReference>
<keyword evidence="3" id="KW-1185">Reference proteome</keyword>
<gene>
    <name evidence="2" type="ORF">WJX72_008588</name>
</gene>
<comment type="caution">
    <text evidence="2">The sequence shown here is derived from an EMBL/GenBank/DDBJ whole genome shotgun (WGS) entry which is preliminary data.</text>
</comment>
<name>A0AAW1PM81_9CHLO</name>
<feature type="region of interest" description="Disordered" evidence="1">
    <location>
        <begin position="231"/>
        <end position="267"/>
    </location>
</feature>
<accession>A0AAW1PM81</accession>